<dbReference type="RefSeq" id="WP_183339203.1">
    <property type="nucleotide sequence ID" value="NZ_JACHNU010000001.1"/>
</dbReference>
<name>A0A840I8K8_9ACTN</name>
<dbReference type="PANTHER" id="PTHR12151:SF25">
    <property type="entry name" value="LINALOOL DEHYDRATASE_ISOMERASE DOMAIN-CONTAINING PROTEIN"/>
    <property type="match status" value="1"/>
</dbReference>
<evidence type="ECO:0000256" key="3">
    <source>
        <dbReference type="PIRSR" id="PIRSR603782-1"/>
    </source>
</evidence>
<proteinExistence type="inferred from homology"/>
<dbReference type="Pfam" id="PF02630">
    <property type="entry name" value="SCO1-SenC"/>
    <property type="match status" value="1"/>
</dbReference>
<dbReference type="InterPro" id="IPR013766">
    <property type="entry name" value="Thioredoxin_domain"/>
</dbReference>
<keyword evidence="4" id="KW-1015">Disulfide bond</keyword>
<dbReference type="PANTHER" id="PTHR12151">
    <property type="entry name" value="ELECTRON TRANSPORT PROTIN SCO1/SENC FAMILY MEMBER"/>
    <property type="match status" value="1"/>
</dbReference>
<reference evidence="6 7" key="1">
    <citation type="submission" date="2020-08" db="EMBL/GenBank/DDBJ databases">
        <title>Genomic Encyclopedia of Archaeal and Bacterial Type Strains, Phase II (KMG-II): from individual species to whole genera.</title>
        <authorList>
            <person name="Goeker M."/>
        </authorList>
    </citation>
    <scope>NUCLEOTIDE SEQUENCE [LARGE SCALE GENOMIC DNA]</scope>
    <source>
        <strain evidence="6 7">DSM 23288</strain>
    </source>
</reference>
<evidence type="ECO:0000313" key="7">
    <source>
        <dbReference type="Proteomes" id="UP000585272"/>
    </source>
</evidence>
<evidence type="ECO:0000256" key="4">
    <source>
        <dbReference type="PIRSR" id="PIRSR603782-2"/>
    </source>
</evidence>
<accession>A0A840I8K8</accession>
<gene>
    <name evidence="6" type="ORF">BDZ31_000790</name>
</gene>
<dbReference type="InterPro" id="IPR003782">
    <property type="entry name" value="SCO1/SenC"/>
</dbReference>
<dbReference type="Gene3D" id="3.40.30.10">
    <property type="entry name" value="Glutaredoxin"/>
    <property type="match status" value="1"/>
</dbReference>
<dbReference type="CDD" id="cd02968">
    <property type="entry name" value="SCO"/>
    <property type="match status" value="1"/>
</dbReference>
<sequence>MSVPRLGMRPRFSSRGLARGALALLLLCAVALLVAGCGSGGEDQGGTGAGGGGGRFVAAGTLPEGLAGRAAPPIRLTDGRSGRAFDAADLRGRPYLVTFLFVNCPDVCPLIGQELRQTLELLGPQADDVAVVAVSVDPRHDTAEAVRTWLRRQRQPEQFHYLIGSEEELAPVWRGFYAAPQTPGDPESAHTAVVWLVDAQGRLQGKVGAGTAFDPGDLAQDVRTLLSER</sequence>
<dbReference type="InterPro" id="IPR036249">
    <property type="entry name" value="Thioredoxin-like_sf"/>
</dbReference>
<feature type="binding site" evidence="3">
    <location>
        <position position="190"/>
    </location>
    <ligand>
        <name>Cu cation</name>
        <dbReference type="ChEBI" id="CHEBI:23378"/>
    </ligand>
</feature>
<evidence type="ECO:0000313" key="6">
    <source>
        <dbReference type="EMBL" id="MBB4661217.1"/>
    </source>
</evidence>
<feature type="disulfide bond" description="Redox-active" evidence="4">
    <location>
        <begin position="104"/>
        <end position="108"/>
    </location>
</feature>
<comment type="similarity">
    <text evidence="1">Belongs to the SCO1/2 family.</text>
</comment>
<dbReference type="GO" id="GO:0046872">
    <property type="term" value="F:metal ion binding"/>
    <property type="evidence" value="ECO:0007669"/>
    <property type="project" value="UniProtKB-KW"/>
</dbReference>
<dbReference type="Proteomes" id="UP000585272">
    <property type="component" value="Unassembled WGS sequence"/>
</dbReference>
<feature type="binding site" evidence="3">
    <location>
        <position position="108"/>
    </location>
    <ligand>
        <name>Cu cation</name>
        <dbReference type="ChEBI" id="CHEBI:23378"/>
    </ligand>
</feature>
<keyword evidence="2 3" id="KW-0186">Copper</keyword>
<keyword evidence="7" id="KW-1185">Reference proteome</keyword>
<dbReference type="EMBL" id="JACHNU010000001">
    <property type="protein sequence ID" value="MBB4661217.1"/>
    <property type="molecule type" value="Genomic_DNA"/>
</dbReference>
<comment type="caution">
    <text evidence="6">The sequence shown here is derived from an EMBL/GenBank/DDBJ whole genome shotgun (WGS) entry which is preliminary data.</text>
</comment>
<feature type="domain" description="Thioredoxin" evidence="5">
    <location>
        <begin position="65"/>
        <end position="227"/>
    </location>
</feature>
<dbReference type="SUPFAM" id="SSF52833">
    <property type="entry name" value="Thioredoxin-like"/>
    <property type="match status" value="1"/>
</dbReference>
<feature type="binding site" evidence="3">
    <location>
        <position position="104"/>
    </location>
    <ligand>
        <name>Cu cation</name>
        <dbReference type="ChEBI" id="CHEBI:23378"/>
    </ligand>
</feature>
<dbReference type="AlphaFoldDB" id="A0A840I8K8"/>
<organism evidence="6 7">
    <name type="scientific">Conexibacter arvalis</name>
    <dbReference type="NCBI Taxonomy" id="912552"/>
    <lineage>
        <taxon>Bacteria</taxon>
        <taxon>Bacillati</taxon>
        <taxon>Actinomycetota</taxon>
        <taxon>Thermoleophilia</taxon>
        <taxon>Solirubrobacterales</taxon>
        <taxon>Conexibacteraceae</taxon>
        <taxon>Conexibacter</taxon>
    </lineage>
</organism>
<keyword evidence="3" id="KW-0479">Metal-binding</keyword>
<evidence type="ECO:0000256" key="1">
    <source>
        <dbReference type="ARBA" id="ARBA00010996"/>
    </source>
</evidence>
<dbReference type="PROSITE" id="PS51352">
    <property type="entry name" value="THIOREDOXIN_2"/>
    <property type="match status" value="1"/>
</dbReference>
<protein>
    <submittedName>
        <fullName evidence="6">Protein SCO1/2</fullName>
    </submittedName>
</protein>
<evidence type="ECO:0000256" key="2">
    <source>
        <dbReference type="ARBA" id="ARBA00023008"/>
    </source>
</evidence>
<evidence type="ECO:0000259" key="5">
    <source>
        <dbReference type="PROSITE" id="PS51352"/>
    </source>
</evidence>